<evidence type="ECO:0000313" key="1">
    <source>
        <dbReference type="EMBL" id="CEK83720.1"/>
    </source>
</evidence>
<name>A0A0B7AV17_9EUPU</name>
<sequence>MSQISVGSETDETYSVYISTGMKYFYSEFSRLENVNNSTYHNSTRPSILALPTS</sequence>
<accession>A0A0B7AV17</accession>
<protein>
    <submittedName>
        <fullName evidence="1">Uncharacterized protein</fullName>
    </submittedName>
</protein>
<dbReference type="AlphaFoldDB" id="A0A0B7AV17"/>
<proteinExistence type="predicted"/>
<dbReference type="EMBL" id="HACG01036855">
    <property type="protein sequence ID" value="CEK83720.1"/>
    <property type="molecule type" value="Transcribed_RNA"/>
</dbReference>
<gene>
    <name evidence="1" type="primary">ORF138702</name>
</gene>
<organism evidence="1">
    <name type="scientific">Arion vulgaris</name>
    <dbReference type="NCBI Taxonomy" id="1028688"/>
    <lineage>
        <taxon>Eukaryota</taxon>
        <taxon>Metazoa</taxon>
        <taxon>Spiralia</taxon>
        <taxon>Lophotrochozoa</taxon>
        <taxon>Mollusca</taxon>
        <taxon>Gastropoda</taxon>
        <taxon>Heterobranchia</taxon>
        <taxon>Euthyneura</taxon>
        <taxon>Panpulmonata</taxon>
        <taxon>Eupulmonata</taxon>
        <taxon>Stylommatophora</taxon>
        <taxon>Helicina</taxon>
        <taxon>Arionoidea</taxon>
        <taxon>Arionidae</taxon>
        <taxon>Arion</taxon>
    </lineage>
</organism>
<reference evidence="1" key="1">
    <citation type="submission" date="2014-12" db="EMBL/GenBank/DDBJ databases">
        <title>Insight into the proteome of Arion vulgaris.</title>
        <authorList>
            <person name="Aradska J."/>
            <person name="Bulat T."/>
            <person name="Smidak R."/>
            <person name="Sarate P."/>
            <person name="Gangsoo J."/>
            <person name="Sialana F."/>
            <person name="Bilban M."/>
            <person name="Lubec G."/>
        </authorList>
    </citation>
    <scope>NUCLEOTIDE SEQUENCE</scope>
    <source>
        <tissue evidence="1">Skin</tissue>
    </source>
</reference>